<dbReference type="GO" id="GO:0045504">
    <property type="term" value="F:dynein heavy chain binding"/>
    <property type="evidence" value="ECO:0007669"/>
    <property type="project" value="TreeGrafter"/>
</dbReference>
<dbReference type="Proteomes" id="UP000005222">
    <property type="component" value="Chromosome M"/>
</dbReference>
<proteinExistence type="predicted"/>
<protein>
    <submittedName>
        <fullName evidence="7">Piso0_005770 protein</fullName>
    </submittedName>
</protein>
<sequence length="626" mass="70659">MDRKAALEQKKKRLRELKQRRLDHDLSKSTDISGEDIRSDEKPKAQGTRVSVAIQTDLVFETEHNTIEQHTASLNDNVNREVFRPEKGIQVDGPLERTFSTTSSLNDNESSQSETSDDKLEPSILEDNEHVINSQVKDAFKKLGHILIETEHEIGYESSFKDRVREELEKTKSSQTELENPLKEIYRVSASQYRSARFVELSPHFNDLIAVCYGSNKSPTRDSMRQEKRYIHSSYTNSDGLVIIHKVKDSKMIPEFYLLANAAVSAISFSRRDPQKIIGGLNNGQVVIWNLVDTKHTQVAILPSLISPIYSTINTVKSNNNEINFIPHSSSICTIEQSDLKQGQFVTICSEGIVNIWSINLLACPRFNSLQIKKTDDRETEIFKDTILHIVKGIHTYGVAQSVMSYKSDDLSNGSTEYKVLNNMFLGCLNGELVKLSNKIENFIDFILKSDNKESNSSNILALPTVLSLKSIKLNDSFPFLISSALDMTIRIWDLKNKTTLVSIPITYLAFDIVVNPFKKAQFVTVGLFEDTNRSRTVPIIEFWDLKSKVMGSIYRMTLSVGQNSSSDANLYAVSALFRSENELVVGLNNGDIIYYSIDQQILLAGSDKAKHNEIHDGIDHYLIGI</sequence>
<dbReference type="PANTHER" id="PTHR12442">
    <property type="entry name" value="DYNEIN INTERMEDIATE CHAIN"/>
    <property type="match status" value="1"/>
</dbReference>
<dbReference type="GO" id="GO:0010970">
    <property type="term" value="P:transport along microtubule"/>
    <property type="evidence" value="ECO:0007669"/>
    <property type="project" value="TreeGrafter"/>
</dbReference>
<accession>G8Y2V9</accession>
<name>G8Y2V9_PICSO</name>
<evidence type="ECO:0000256" key="4">
    <source>
        <dbReference type="ARBA" id="ARBA00022737"/>
    </source>
</evidence>
<dbReference type="AlphaFoldDB" id="G8Y2V9"/>
<dbReference type="GO" id="GO:0045503">
    <property type="term" value="F:dynein light chain binding"/>
    <property type="evidence" value="ECO:0007669"/>
    <property type="project" value="TreeGrafter"/>
</dbReference>
<dbReference type="InterPro" id="IPR015943">
    <property type="entry name" value="WD40/YVTN_repeat-like_dom_sf"/>
</dbReference>
<dbReference type="EMBL" id="FO082047">
    <property type="protein sequence ID" value="CCE86120.1"/>
    <property type="molecule type" value="Genomic_DNA"/>
</dbReference>
<feature type="region of interest" description="Disordered" evidence="6">
    <location>
        <begin position="85"/>
        <end position="121"/>
    </location>
</feature>
<evidence type="ECO:0000313" key="8">
    <source>
        <dbReference type="Proteomes" id="UP000005222"/>
    </source>
</evidence>
<keyword evidence="4" id="KW-0677">Repeat</keyword>
<dbReference type="InterPro" id="IPR036322">
    <property type="entry name" value="WD40_repeat_dom_sf"/>
</dbReference>
<dbReference type="GO" id="GO:0005868">
    <property type="term" value="C:cytoplasmic dynein complex"/>
    <property type="evidence" value="ECO:0007669"/>
    <property type="project" value="TreeGrafter"/>
</dbReference>
<evidence type="ECO:0000256" key="3">
    <source>
        <dbReference type="ARBA" id="ARBA00022574"/>
    </source>
</evidence>
<dbReference type="eggNOG" id="KOG1587">
    <property type="taxonomic scope" value="Eukaryota"/>
</dbReference>
<dbReference type="HOGENOM" id="CLU_035475_0_0_1"/>
<reference evidence="7 8" key="1">
    <citation type="journal article" date="2012" name="G3 (Bethesda)">
        <title>Pichia sorbitophila, an interspecies yeast hybrid reveals early steps of genome resolution following polyploidization.</title>
        <authorList>
            <person name="Leh Louis V."/>
            <person name="Despons L."/>
            <person name="Friedrich A."/>
            <person name="Martin T."/>
            <person name="Durrens P."/>
            <person name="Casaregola S."/>
            <person name="Neuveglise C."/>
            <person name="Fairhead C."/>
            <person name="Marck C."/>
            <person name="Cruz J.A."/>
            <person name="Straub M.L."/>
            <person name="Kugler V."/>
            <person name="Sacerdot C."/>
            <person name="Uzunov Z."/>
            <person name="Thierry A."/>
            <person name="Weiss S."/>
            <person name="Bleykasten C."/>
            <person name="De Montigny J."/>
            <person name="Jacques N."/>
            <person name="Jung P."/>
            <person name="Lemaire M."/>
            <person name="Mallet S."/>
            <person name="Morel G."/>
            <person name="Richard G.F."/>
            <person name="Sarkar A."/>
            <person name="Savel G."/>
            <person name="Schacherer J."/>
            <person name="Seret M.L."/>
            <person name="Talla E."/>
            <person name="Samson G."/>
            <person name="Jubin C."/>
            <person name="Poulain J."/>
            <person name="Vacherie B."/>
            <person name="Barbe V."/>
            <person name="Pelletier E."/>
            <person name="Sherman D.J."/>
            <person name="Westhof E."/>
            <person name="Weissenbach J."/>
            <person name="Baret P.V."/>
            <person name="Wincker P."/>
            <person name="Gaillardin C."/>
            <person name="Dujon B."/>
            <person name="Souciet J.L."/>
        </authorList>
    </citation>
    <scope>NUCLEOTIDE SEQUENCE [LARGE SCALE GENOMIC DNA]</scope>
    <source>
        <strain evidence="8">ATCC MYA-4447 / BCRC 22081 / CBS 7064 / NBRC 10061 / NRRL Y-12695</strain>
    </source>
</reference>
<dbReference type="STRING" id="559304.G8Y2V9"/>
<keyword evidence="2" id="KW-0963">Cytoplasm</keyword>
<dbReference type="InParanoid" id="G8Y2V9"/>
<dbReference type="SUPFAM" id="SSF50978">
    <property type="entry name" value="WD40 repeat-like"/>
    <property type="match status" value="1"/>
</dbReference>
<evidence type="ECO:0000256" key="2">
    <source>
        <dbReference type="ARBA" id="ARBA00022490"/>
    </source>
</evidence>
<evidence type="ECO:0000313" key="7">
    <source>
        <dbReference type="EMBL" id="CCE86120.1"/>
    </source>
</evidence>
<evidence type="ECO:0000256" key="6">
    <source>
        <dbReference type="SAM" id="MobiDB-lite"/>
    </source>
</evidence>
<dbReference type="InterPro" id="IPR001680">
    <property type="entry name" value="WD40_rpt"/>
</dbReference>
<dbReference type="InterPro" id="IPR019775">
    <property type="entry name" value="WD40_repeat_CS"/>
</dbReference>
<dbReference type="PANTHER" id="PTHR12442:SF22">
    <property type="entry name" value="CYTOPLASMIC DYNEIN 1 INTERMEDIATE CHAIN-RELATED"/>
    <property type="match status" value="1"/>
</dbReference>
<dbReference type="PROSITE" id="PS00678">
    <property type="entry name" value="WD_REPEATS_1"/>
    <property type="match status" value="1"/>
</dbReference>
<feature type="compositionally biased region" description="Polar residues" evidence="6">
    <location>
        <begin position="98"/>
        <end position="114"/>
    </location>
</feature>
<feature type="region of interest" description="Disordered" evidence="6">
    <location>
        <begin position="16"/>
        <end position="48"/>
    </location>
</feature>
<dbReference type="SMART" id="SM00320">
    <property type="entry name" value="WD40"/>
    <property type="match status" value="3"/>
</dbReference>
<keyword evidence="8" id="KW-1185">Reference proteome</keyword>
<feature type="compositionally biased region" description="Basic and acidic residues" evidence="6">
    <location>
        <begin position="35"/>
        <end position="44"/>
    </location>
</feature>
<gene>
    <name evidence="7" type="primary">Piso0_005770</name>
    <name evidence="7" type="ORF">GNLVRS01_PISO0M21968g</name>
</gene>
<dbReference type="GO" id="GO:0005737">
    <property type="term" value="C:cytoplasm"/>
    <property type="evidence" value="ECO:0007669"/>
    <property type="project" value="UniProtKB-SubCell"/>
</dbReference>
<dbReference type="PROSITE" id="PS50082">
    <property type="entry name" value="WD_REPEATS_2"/>
    <property type="match status" value="1"/>
</dbReference>
<feature type="repeat" description="WD" evidence="5">
    <location>
        <begin position="469"/>
        <end position="503"/>
    </location>
</feature>
<keyword evidence="3 5" id="KW-0853">WD repeat</keyword>
<feature type="compositionally biased region" description="Basic and acidic residues" evidence="6">
    <location>
        <begin position="16"/>
        <end position="28"/>
    </location>
</feature>
<evidence type="ECO:0000256" key="5">
    <source>
        <dbReference type="PROSITE-ProRule" id="PRU00221"/>
    </source>
</evidence>
<evidence type="ECO:0000256" key="1">
    <source>
        <dbReference type="ARBA" id="ARBA00004496"/>
    </source>
</evidence>
<dbReference type="Gene3D" id="2.130.10.10">
    <property type="entry name" value="YVTN repeat-like/Quinoprotein amine dehydrogenase"/>
    <property type="match status" value="1"/>
</dbReference>
<organism evidence="7 8">
    <name type="scientific">Pichia sorbitophila (strain ATCC MYA-4447 / BCRC 22081 / CBS 7064 / NBRC 10061 / NRRL Y-12695)</name>
    <name type="common">Hybrid yeast</name>
    <dbReference type="NCBI Taxonomy" id="559304"/>
    <lineage>
        <taxon>Eukaryota</taxon>
        <taxon>Fungi</taxon>
        <taxon>Dikarya</taxon>
        <taxon>Ascomycota</taxon>
        <taxon>Saccharomycotina</taxon>
        <taxon>Pichiomycetes</taxon>
        <taxon>Debaryomycetaceae</taxon>
        <taxon>Millerozyma</taxon>
    </lineage>
</organism>
<comment type="subcellular location">
    <subcellularLocation>
        <location evidence="1">Cytoplasm</location>
    </subcellularLocation>
</comment>
<dbReference type="OrthoDB" id="366230at2759"/>
<dbReference type="InterPro" id="IPR050687">
    <property type="entry name" value="Dynein_IC"/>
</dbReference>